<comment type="caution">
    <text evidence="8">The sequence shown here is derived from an EMBL/GenBank/DDBJ whole genome shotgun (WGS) entry which is preliminary data.</text>
</comment>
<comment type="cofactor">
    <cofactor evidence="1">
        <name>Fe(2+)</name>
        <dbReference type="ChEBI" id="CHEBI:29033"/>
    </cofactor>
</comment>
<keyword evidence="5 8" id="KW-0223">Dioxygenase</keyword>
<dbReference type="GO" id="GO:0019363">
    <property type="term" value="P:pyridine nucleotide biosynthetic process"/>
    <property type="evidence" value="ECO:0007669"/>
    <property type="project" value="UniProtKB-KW"/>
</dbReference>
<sequence>MTKPLIAMPIVDLDAIAQQLGESGKRVHVLWQESESLAFVARGREYRSEFHINPSDEVMYMIRGSMNLHYRDTDGTEKIAVIPEGECIFTPTGVAHSPRFAPDAYVLVTERLRRPGEKDRFQWFCMECDNFLHEESVHVADYRTDPVAGAYQSFFDNEEARTCDKCGTVAPTY</sequence>
<evidence type="ECO:0000256" key="7">
    <source>
        <dbReference type="ARBA" id="ARBA00023004"/>
    </source>
</evidence>
<evidence type="ECO:0000313" key="8">
    <source>
        <dbReference type="EMBL" id="MQY14509.1"/>
    </source>
</evidence>
<dbReference type="EMBL" id="WEGJ01000021">
    <property type="protein sequence ID" value="MQY14509.1"/>
    <property type="molecule type" value="Genomic_DNA"/>
</dbReference>
<dbReference type="SUPFAM" id="SSF51182">
    <property type="entry name" value="RmlC-like cupins"/>
    <property type="match status" value="1"/>
</dbReference>
<dbReference type="GO" id="GO:0005506">
    <property type="term" value="F:iron ion binding"/>
    <property type="evidence" value="ECO:0007669"/>
    <property type="project" value="InterPro"/>
</dbReference>
<keyword evidence="7" id="KW-0408">Iron</keyword>
<dbReference type="Pfam" id="PF06052">
    <property type="entry name" value="3-HAO"/>
    <property type="match status" value="1"/>
</dbReference>
<dbReference type="Gene3D" id="2.60.120.10">
    <property type="entry name" value="Jelly Rolls"/>
    <property type="match status" value="1"/>
</dbReference>
<dbReference type="EC" id="1.13.11.6" evidence="8"/>
<keyword evidence="4" id="KW-0479">Metal-binding</keyword>
<evidence type="ECO:0000256" key="4">
    <source>
        <dbReference type="ARBA" id="ARBA00022723"/>
    </source>
</evidence>
<dbReference type="RefSeq" id="WP_153455235.1">
    <property type="nucleotide sequence ID" value="NZ_WEGJ01000021.1"/>
</dbReference>
<dbReference type="InterPro" id="IPR014710">
    <property type="entry name" value="RmlC-like_jellyroll"/>
</dbReference>
<dbReference type="OrthoDB" id="5002379at2"/>
<evidence type="ECO:0000256" key="6">
    <source>
        <dbReference type="ARBA" id="ARBA00023002"/>
    </source>
</evidence>
<keyword evidence="3" id="KW-0662">Pyridine nucleotide biosynthesis</keyword>
<proteinExistence type="predicted"/>
<organism evidence="8 9">
    <name type="scientific">Streptomyces smaragdinus</name>
    <dbReference type="NCBI Taxonomy" id="2585196"/>
    <lineage>
        <taxon>Bacteria</taxon>
        <taxon>Bacillati</taxon>
        <taxon>Actinomycetota</taxon>
        <taxon>Actinomycetes</taxon>
        <taxon>Kitasatosporales</taxon>
        <taxon>Streptomycetaceae</taxon>
        <taxon>Streptomyces</taxon>
    </lineage>
</organism>
<dbReference type="CDD" id="cd06123">
    <property type="entry name" value="cupin_HAO"/>
    <property type="match status" value="1"/>
</dbReference>
<evidence type="ECO:0000256" key="3">
    <source>
        <dbReference type="ARBA" id="ARBA00022642"/>
    </source>
</evidence>
<evidence type="ECO:0000313" key="9">
    <source>
        <dbReference type="Proteomes" id="UP000466345"/>
    </source>
</evidence>
<name>A0A7K0CLZ9_9ACTN</name>
<dbReference type="InterPro" id="IPR010329">
    <property type="entry name" value="3hydroanth_dOase"/>
</dbReference>
<dbReference type="AlphaFoldDB" id="A0A7K0CLZ9"/>
<keyword evidence="6 8" id="KW-0560">Oxidoreductase</keyword>
<evidence type="ECO:0000256" key="1">
    <source>
        <dbReference type="ARBA" id="ARBA00001954"/>
    </source>
</evidence>
<reference evidence="8 9" key="1">
    <citation type="submission" date="2019-10" db="EMBL/GenBank/DDBJ databases">
        <title>Streptomyces smaragdinus sp. nov. and Streptomyces fabii sp. nov., isolated from the gut of fungus growing-termite Macrotermes natalensis.</title>
        <authorList>
            <person name="Schwitalla J."/>
            <person name="Benndorf R."/>
            <person name="Martin K."/>
            <person name="De Beer W."/>
            <person name="Kaster A.-K."/>
            <person name="Vollmers J."/>
            <person name="Poulsen M."/>
            <person name="Beemelmanns C."/>
        </authorList>
    </citation>
    <scope>NUCLEOTIDE SEQUENCE [LARGE SCALE GENOMIC DNA]</scope>
    <source>
        <strain evidence="8 9">RB5</strain>
    </source>
</reference>
<dbReference type="Proteomes" id="UP000466345">
    <property type="component" value="Unassembled WGS sequence"/>
</dbReference>
<evidence type="ECO:0000256" key="5">
    <source>
        <dbReference type="ARBA" id="ARBA00022964"/>
    </source>
</evidence>
<evidence type="ECO:0000256" key="2">
    <source>
        <dbReference type="ARBA" id="ARBA00002752"/>
    </source>
</evidence>
<protein>
    <submittedName>
        <fullName evidence="8">3-hydroxyanthranilate 3,4-dioxygenase</fullName>
        <ecNumber evidence="8">1.13.11.6</ecNumber>
    </submittedName>
</protein>
<dbReference type="PANTHER" id="PTHR15497">
    <property type="entry name" value="3-HYDROXYANTHRANILATE 3,4-DIOXYGENASE"/>
    <property type="match status" value="1"/>
</dbReference>
<gene>
    <name evidence="8" type="primary">nbaC</name>
    <name evidence="8" type="ORF">SRB5_46770</name>
</gene>
<accession>A0A7K0CLZ9</accession>
<dbReference type="InterPro" id="IPR011051">
    <property type="entry name" value="RmlC_Cupin_sf"/>
</dbReference>
<dbReference type="GO" id="GO:0000334">
    <property type="term" value="F:3-hydroxyanthranilate 3,4-dioxygenase activity"/>
    <property type="evidence" value="ECO:0007669"/>
    <property type="project" value="UniProtKB-EC"/>
</dbReference>
<keyword evidence="9" id="KW-1185">Reference proteome</keyword>
<comment type="function">
    <text evidence="2">Catalyzes the oxidative ring opening of 3-hydroxyanthranilate to 2-amino-3-carboxymuconate semialdehyde, which spontaneously cyclizes to quinolinate.</text>
</comment>
<dbReference type="PANTHER" id="PTHR15497:SF1">
    <property type="entry name" value="3-HYDROXYANTHRANILATE 3,4-DIOXYGENASE"/>
    <property type="match status" value="1"/>
</dbReference>